<evidence type="ECO:0000313" key="2">
    <source>
        <dbReference type="EMBL" id="NHN86183.1"/>
    </source>
</evidence>
<comment type="caution">
    <text evidence="2">The sequence shown here is derived from an EMBL/GenBank/DDBJ whole genome shotgun (WGS) entry which is preliminary data.</text>
</comment>
<keyword evidence="3" id="KW-1185">Reference proteome</keyword>
<reference evidence="2 3" key="1">
    <citation type="journal article" date="2020" name="Int. J. Syst. Evol. Microbiol.">
        <title>Novel acetic acid bacteria from cider fermentations: Acetobacter conturbans sp. nov. and Acetobacter fallax sp. nov.</title>
        <authorList>
            <person name="Sombolestani A.S."/>
            <person name="Cleenwerck I."/>
            <person name="Cnockaert M."/>
            <person name="Borremans W."/>
            <person name="Wieme A.D."/>
            <person name="De Vuyst L."/>
            <person name="Vandamme P."/>
        </authorList>
    </citation>
    <scope>NUCLEOTIDE SEQUENCE [LARGE SCALE GENOMIC DNA]</scope>
    <source>
        <strain evidence="2 3">LMG 30640</strain>
    </source>
</reference>
<dbReference type="Proteomes" id="UP000635278">
    <property type="component" value="Unassembled WGS sequence"/>
</dbReference>
<dbReference type="RefSeq" id="WP_173584564.1">
    <property type="nucleotide sequence ID" value="NZ_WOTB01000028.1"/>
</dbReference>
<feature type="region of interest" description="Disordered" evidence="1">
    <location>
        <begin position="1"/>
        <end position="22"/>
    </location>
</feature>
<name>A0ABX0JRT7_9PROT</name>
<dbReference type="EMBL" id="WOTB01000028">
    <property type="protein sequence ID" value="NHN86183.1"/>
    <property type="molecule type" value="Genomic_DNA"/>
</dbReference>
<feature type="compositionally biased region" description="Basic and acidic residues" evidence="1">
    <location>
        <begin position="1"/>
        <end position="15"/>
    </location>
</feature>
<gene>
    <name evidence="2" type="ORF">GOB93_16260</name>
</gene>
<dbReference type="SUPFAM" id="SSF53756">
    <property type="entry name" value="UDP-Glycosyltransferase/glycogen phosphorylase"/>
    <property type="match status" value="1"/>
</dbReference>
<accession>A0ABX0JRT7</accession>
<organism evidence="2 3">
    <name type="scientific">Acetobacter musti</name>
    <dbReference type="NCBI Taxonomy" id="864732"/>
    <lineage>
        <taxon>Bacteria</taxon>
        <taxon>Pseudomonadati</taxon>
        <taxon>Pseudomonadota</taxon>
        <taxon>Alphaproteobacteria</taxon>
        <taxon>Acetobacterales</taxon>
        <taxon>Acetobacteraceae</taxon>
        <taxon>Acetobacter</taxon>
    </lineage>
</organism>
<dbReference type="Pfam" id="PF13692">
    <property type="entry name" value="Glyco_trans_1_4"/>
    <property type="match status" value="1"/>
</dbReference>
<dbReference type="Gene3D" id="3.40.50.2000">
    <property type="entry name" value="Glycogen Phosphorylase B"/>
    <property type="match status" value="1"/>
</dbReference>
<evidence type="ECO:0000256" key="1">
    <source>
        <dbReference type="SAM" id="MobiDB-lite"/>
    </source>
</evidence>
<sequence>MREKTKPDRLSRPTHPESPVPNISAYVDKLDQLSVEGWARNEDDPFSPVPVRILRNGIEVATLPAESWREDLIIPGHSDGCCAFSHIWPDGLPDNDLTLIDVRLPDGSSAAGAPRFVPSVAAIGGVTAGITGALDMLDHTRIAGWVRDEDRPDRAVGLRIMLDGEQIAFVKANAFRPDLRNAGLGHGRYGFDFLFSSRPGPLTGHTIEIITDLDIPFPGGPRLLPSSRGLDDALRAAVTRATEGLQGDRKRTEALAFFQSCIAEIRRQDAEDSAGLLRRRISHRKRRNEHEQDDEAPQVLVIDDSLPDSNRDAGSVAILSHVQALRTLGFRVAFAPSLPCPDSQLRTRALEKAGITVFQPPLWDTVEAILRNAGNAFDVIYLHRLSNASVYLELIRRLCPMTRIIWSVADLDHIRLARQADVEKRPELKHLAMQCEMRERMAAWRADLVITHSPPETGSLQKALPTAKVVTIPWALKVAATRYTPDTRSNIVFLGHFGHAPNIDAVRWLADAIVPVLQKLDPGLTITVRGSAITGEVLSFARPGLVIGGYEPDIRHIFADARLTIAPLRFGAGIKGKILESWARGVPVIMTPVAAEGLPLHDDQRDCLATDAPTFARAIFLACRNPDFLRKQSGIGKRLIRTHFSQTAINRAFRDVLSQTLNIKLPPA</sequence>
<protein>
    <submittedName>
        <fullName evidence="2">Glycosyltransferase</fullName>
    </submittedName>
</protein>
<proteinExistence type="predicted"/>
<evidence type="ECO:0000313" key="3">
    <source>
        <dbReference type="Proteomes" id="UP000635278"/>
    </source>
</evidence>